<evidence type="ECO:0000313" key="3">
    <source>
        <dbReference type="Proteomes" id="UP000468828"/>
    </source>
</evidence>
<dbReference type="EMBL" id="JAAGWH010000022">
    <property type="protein sequence ID" value="NEK94462.1"/>
    <property type="molecule type" value="Genomic_DNA"/>
</dbReference>
<dbReference type="RefSeq" id="WP_163611036.1">
    <property type="nucleotide sequence ID" value="NZ_JAAGWB010000024.1"/>
</dbReference>
<gene>
    <name evidence="2" type="ORF">G3R41_10450</name>
    <name evidence="1" type="ORF">GCU67_09795</name>
</gene>
<evidence type="ECO:0000313" key="2">
    <source>
        <dbReference type="EMBL" id="NEN51350.1"/>
    </source>
</evidence>
<keyword evidence="3" id="KW-1185">Reference proteome</keyword>
<protein>
    <recommendedName>
        <fullName evidence="5">DUF1499 domain-containing protein</fullName>
    </recommendedName>
</protein>
<dbReference type="Proteomes" id="UP000471152">
    <property type="component" value="Unassembled WGS sequence"/>
</dbReference>
<sequence>MNMANTGGTQATLERYVPVPPAVVYPALVAAARDRFKFKGADGFTMVVDFASKANLLTWSENYNAQVLPAEGGSLIRVQGASKFNGRFEMNARLHKMVNGLFDDVIAAVRPR</sequence>
<reference evidence="2 4" key="2">
    <citation type="submission" date="2020-02" db="EMBL/GenBank/DDBJ databases">
        <title>The WGS of Modestobacter muralis DSM 100205.</title>
        <authorList>
            <person name="Jiang Z."/>
        </authorList>
    </citation>
    <scope>NUCLEOTIDE SEQUENCE [LARGE SCALE GENOMIC DNA]</scope>
    <source>
        <strain evidence="2 4">DSM 100205</strain>
    </source>
</reference>
<comment type="caution">
    <text evidence="1">The sequence shown here is derived from an EMBL/GenBank/DDBJ whole genome shotgun (WGS) entry which is preliminary data.</text>
</comment>
<evidence type="ECO:0000313" key="1">
    <source>
        <dbReference type="EMBL" id="NEK94462.1"/>
    </source>
</evidence>
<dbReference type="EMBL" id="JAAGWB010000024">
    <property type="protein sequence ID" value="NEN51350.1"/>
    <property type="molecule type" value="Genomic_DNA"/>
</dbReference>
<name>A0A6P0ES55_9ACTN</name>
<dbReference type="Proteomes" id="UP000468828">
    <property type="component" value="Unassembled WGS sequence"/>
</dbReference>
<evidence type="ECO:0000313" key="4">
    <source>
        <dbReference type="Proteomes" id="UP000471152"/>
    </source>
</evidence>
<evidence type="ECO:0008006" key="5">
    <source>
        <dbReference type="Google" id="ProtNLM"/>
    </source>
</evidence>
<accession>A0A6P0ES55</accession>
<dbReference type="AlphaFoldDB" id="A0A6P0ES55"/>
<reference evidence="1 3" key="1">
    <citation type="submission" date="2020-01" db="EMBL/GenBank/DDBJ databases">
        <title>the WGS Modestobacter muralis CPCC 204518.</title>
        <authorList>
            <person name="Jiang Z."/>
        </authorList>
    </citation>
    <scope>NUCLEOTIDE SEQUENCE [LARGE SCALE GENOMIC DNA]</scope>
    <source>
        <strain evidence="1 3">DSM 100205</strain>
    </source>
</reference>
<organism evidence="1 3">
    <name type="scientific">Modestobacter muralis</name>
    <dbReference type="NCBI Taxonomy" id="1608614"/>
    <lineage>
        <taxon>Bacteria</taxon>
        <taxon>Bacillati</taxon>
        <taxon>Actinomycetota</taxon>
        <taxon>Actinomycetes</taxon>
        <taxon>Geodermatophilales</taxon>
        <taxon>Geodermatophilaceae</taxon>
        <taxon>Modestobacter</taxon>
    </lineage>
</organism>
<proteinExistence type="predicted"/>